<keyword evidence="8" id="KW-1185">Reference proteome</keyword>
<dbReference type="FunFam" id="1.10.510.10:FF:000146">
    <property type="entry name" value="LRR receptor-like serine/threonine-protein kinase IOS1"/>
    <property type="match status" value="1"/>
</dbReference>
<protein>
    <submittedName>
        <fullName evidence="7">Leucine-rich repeat protein kinase family protein</fullName>
    </submittedName>
</protein>
<sequence length="225" mass="24944">MSKGTLEDHLRGSAANKRPLAWRERIRIAHESALGLEYLHEACNPPLIHRDVKPNNILLGAQLEAKIADFGLSKLFSSNSNTHVTTLVVGTPGYLDPEYFVTCQLTKKSDVYSFGVVLLQILTGQQAIIKEKRPGMQLVQWVRERLARGNIESVVDARMQGDYDINSVWKVADVAVMCTKQSGVQRPTMTEVALQLKQCIELEEATESNSTGNYYSADNSNGHTG</sequence>
<evidence type="ECO:0000313" key="7">
    <source>
        <dbReference type="EMBL" id="KAJ4797474.1"/>
    </source>
</evidence>
<reference evidence="7" key="1">
    <citation type="submission" date="2022-08" db="EMBL/GenBank/DDBJ databases">
        <authorList>
            <person name="Marques A."/>
        </authorList>
    </citation>
    <scope>NUCLEOTIDE SEQUENCE</scope>
    <source>
        <strain evidence="7">RhyPub2mFocal</strain>
        <tissue evidence="7">Leaves</tissue>
    </source>
</reference>
<name>A0AAV8FX31_9POAL</name>
<proteinExistence type="predicted"/>
<evidence type="ECO:0000256" key="3">
    <source>
        <dbReference type="ARBA" id="ARBA00022553"/>
    </source>
</evidence>
<dbReference type="Proteomes" id="UP001140206">
    <property type="component" value="Chromosome 2"/>
</dbReference>
<keyword evidence="3" id="KW-0597">Phosphoprotein</keyword>
<evidence type="ECO:0000313" key="8">
    <source>
        <dbReference type="Proteomes" id="UP001140206"/>
    </source>
</evidence>
<evidence type="ECO:0000259" key="6">
    <source>
        <dbReference type="PROSITE" id="PS50011"/>
    </source>
</evidence>
<gene>
    <name evidence="7" type="ORF">LUZ62_048720</name>
</gene>
<evidence type="ECO:0000256" key="2">
    <source>
        <dbReference type="ARBA" id="ARBA00022527"/>
    </source>
</evidence>
<feature type="domain" description="Protein kinase" evidence="6">
    <location>
        <begin position="1"/>
        <end position="200"/>
    </location>
</feature>
<keyword evidence="4 7" id="KW-0808">Transferase</keyword>
<dbReference type="InterPro" id="IPR011009">
    <property type="entry name" value="Kinase-like_dom_sf"/>
</dbReference>
<dbReference type="SUPFAM" id="SSF56112">
    <property type="entry name" value="Protein kinase-like (PK-like)"/>
    <property type="match status" value="1"/>
</dbReference>
<evidence type="ECO:0000256" key="5">
    <source>
        <dbReference type="ARBA" id="ARBA00023170"/>
    </source>
</evidence>
<dbReference type="Pfam" id="PF00069">
    <property type="entry name" value="Pkinase"/>
    <property type="match status" value="1"/>
</dbReference>
<dbReference type="PANTHER" id="PTHR45631:SF202">
    <property type="entry name" value="SENESCENCE-INDUCED RECEPTOR-LIKE SERINE_THREONINE-PROTEIN KINASE"/>
    <property type="match status" value="1"/>
</dbReference>
<keyword evidence="4 7" id="KW-0418">Kinase</keyword>
<dbReference type="PROSITE" id="PS00108">
    <property type="entry name" value="PROTEIN_KINASE_ST"/>
    <property type="match status" value="1"/>
</dbReference>
<organism evidence="7 8">
    <name type="scientific">Rhynchospora pubera</name>
    <dbReference type="NCBI Taxonomy" id="906938"/>
    <lineage>
        <taxon>Eukaryota</taxon>
        <taxon>Viridiplantae</taxon>
        <taxon>Streptophyta</taxon>
        <taxon>Embryophyta</taxon>
        <taxon>Tracheophyta</taxon>
        <taxon>Spermatophyta</taxon>
        <taxon>Magnoliopsida</taxon>
        <taxon>Liliopsida</taxon>
        <taxon>Poales</taxon>
        <taxon>Cyperaceae</taxon>
        <taxon>Cyperoideae</taxon>
        <taxon>Rhynchosporeae</taxon>
        <taxon>Rhynchospora</taxon>
    </lineage>
</organism>
<dbReference type="PROSITE" id="PS50011">
    <property type="entry name" value="PROTEIN_KINASE_DOM"/>
    <property type="match status" value="1"/>
</dbReference>
<dbReference type="GO" id="GO:0005524">
    <property type="term" value="F:ATP binding"/>
    <property type="evidence" value="ECO:0007669"/>
    <property type="project" value="InterPro"/>
</dbReference>
<dbReference type="AlphaFoldDB" id="A0AAV8FX31"/>
<dbReference type="InterPro" id="IPR000719">
    <property type="entry name" value="Prot_kinase_dom"/>
</dbReference>
<evidence type="ECO:0000256" key="4">
    <source>
        <dbReference type="ARBA" id="ARBA00022777"/>
    </source>
</evidence>
<dbReference type="SMART" id="SM00220">
    <property type="entry name" value="S_TKc"/>
    <property type="match status" value="1"/>
</dbReference>
<accession>A0AAV8FX31</accession>
<dbReference type="InterPro" id="IPR008271">
    <property type="entry name" value="Ser/Thr_kinase_AS"/>
</dbReference>
<keyword evidence="5" id="KW-0675">Receptor</keyword>
<keyword evidence="2" id="KW-0723">Serine/threonine-protein kinase</keyword>
<comment type="subcellular location">
    <subcellularLocation>
        <location evidence="1">Membrane</location>
        <topology evidence="1">Single-pass membrane protein</topology>
    </subcellularLocation>
</comment>
<dbReference type="Gene3D" id="1.10.510.10">
    <property type="entry name" value="Transferase(Phosphotransferase) domain 1"/>
    <property type="match status" value="1"/>
</dbReference>
<dbReference type="EMBL" id="JAMFTS010000002">
    <property type="protein sequence ID" value="KAJ4797474.1"/>
    <property type="molecule type" value="Genomic_DNA"/>
</dbReference>
<dbReference type="GO" id="GO:0016020">
    <property type="term" value="C:membrane"/>
    <property type="evidence" value="ECO:0007669"/>
    <property type="project" value="UniProtKB-SubCell"/>
</dbReference>
<comment type="caution">
    <text evidence="7">The sequence shown here is derived from an EMBL/GenBank/DDBJ whole genome shotgun (WGS) entry which is preliminary data.</text>
</comment>
<dbReference type="GO" id="GO:0004674">
    <property type="term" value="F:protein serine/threonine kinase activity"/>
    <property type="evidence" value="ECO:0007669"/>
    <property type="project" value="UniProtKB-KW"/>
</dbReference>
<dbReference type="PANTHER" id="PTHR45631">
    <property type="entry name" value="OS07G0107800 PROTEIN-RELATED"/>
    <property type="match status" value="1"/>
</dbReference>
<evidence type="ECO:0000256" key="1">
    <source>
        <dbReference type="ARBA" id="ARBA00004167"/>
    </source>
</evidence>